<name>A0A1V0SEF0_9VIRU</name>
<dbReference type="EMBL" id="KY684098">
    <property type="protein sequence ID" value="ARF10095.1"/>
    <property type="molecule type" value="Genomic_DNA"/>
</dbReference>
<sequence>MNNNLNNIIDYNDYNKYFMTNLIGKKYIVYLNPHMRDINQIIESIKTQLPYSYNIEDLKIICEGRNLKSFDSADFPDGICAYFNKLNTIYVIGGDLYDIGSNLVENEKVTVEFLKGDGGDHGVASAFSGDRGGDPGDDVPEAAVVSGKFYPLKYYEELYTNEHVYYMTNLIGKKYPVYLNPSITDKTQIIESIKTQLPESYNNENFKIILQGKYLESYDFKDGVGSVFKNMEKIYIVGGL</sequence>
<reference evidence="1" key="1">
    <citation type="journal article" date="2017" name="Science">
        <title>Giant viruses with an expanded complement of translation system components.</title>
        <authorList>
            <person name="Schulz F."/>
            <person name="Yutin N."/>
            <person name="Ivanova N.N."/>
            <person name="Ortega D.R."/>
            <person name="Lee T.K."/>
            <person name="Vierheilig J."/>
            <person name="Daims H."/>
            <person name="Horn M."/>
            <person name="Wagner M."/>
            <person name="Jensen G.J."/>
            <person name="Kyrpides N.C."/>
            <person name="Koonin E.V."/>
            <person name="Woyke T."/>
        </authorList>
    </citation>
    <scope>NUCLEOTIDE SEQUENCE</scope>
    <source>
        <strain evidence="1">ILV1</strain>
    </source>
</reference>
<protein>
    <submittedName>
        <fullName evidence="1">Uncharacterized protein</fullName>
    </submittedName>
</protein>
<evidence type="ECO:0000313" key="1">
    <source>
        <dbReference type="EMBL" id="ARF10095.1"/>
    </source>
</evidence>
<organism evidence="1">
    <name type="scientific">Indivirus ILV1</name>
    <dbReference type="NCBI Taxonomy" id="1977633"/>
    <lineage>
        <taxon>Viruses</taxon>
        <taxon>Varidnaviria</taxon>
        <taxon>Bamfordvirae</taxon>
        <taxon>Nucleocytoviricota</taxon>
        <taxon>Megaviricetes</taxon>
        <taxon>Imitervirales</taxon>
        <taxon>Mimiviridae</taxon>
        <taxon>Klosneuvirinae</taxon>
        <taxon>Indivirus</taxon>
    </lineage>
</organism>
<gene>
    <name evidence="1" type="ORF">Indivirus_14_2</name>
</gene>
<accession>A0A1V0SEF0</accession>
<proteinExistence type="predicted"/>